<organism evidence="1 3">
    <name type="scientific">Halopseudomonas pelagia</name>
    <dbReference type="NCBI Taxonomy" id="553151"/>
    <lineage>
        <taxon>Bacteria</taxon>
        <taxon>Pseudomonadati</taxon>
        <taxon>Pseudomonadota</taxon>
        <taxon>Gammaproteobacteria</taxon>
        <taxon>Pseudomonadales</taxon>
        <taxon>Pseudomonadaceae</taxon>
        <taxon>Halopseudomonas</taxon>
    </lineage>
</organism>
<gene>
    <name evidence="1" type="ORF">CO192_03130</name>
    <name evidence="2" type="ORF">EAO82_18005</name>
</gene>
<dbReference type="AlphaFoldDB" id="A0AA91U504"/>
<reference evidence="1 3" key="1">
    <citation type="submission" date="2017-09" db="EMBL/GenBank/DDBJ databases">
        <title>Bacterial and phytoplankton interrelationship in Kongsfjorden, an Arctic fjord.</title>
        <authorList>
            <person name="Sinha R."/>
            <person name="Krishnan K."/>
        </authorList>
    </citation>
    <scope>NUCLEOTIDE SEQUENCE [LARGE SCALE GENOMIC DNA]</scope>
    <source>
        <strain evidence="1 3">58</strain>
    </source>
</reference>
<dbReference type="EMBL" id="CP033116">
    <property type="protein sequence ID" value="QFY58096.1"/>
    <property type="molecule type" value="Genomic_DNA"/>
</dbReference>
<evidence type="ECO:0000313" key="3">
    <source>
        <dbReference type="Proteomes" id="UP000243750"/>
    </source>
</evidence>
<protein>
    <submittedName>
        <fullName evidence="1">Uncharacterized protein</fullName>
    </submittedName>
</protein>
<reference evidence="2 4" key="2">
    <citation type="submission" date="2018-10" db="EMBL/GenBank/DDBJ databases">
        <title>Complete genome sequence of Pseudomonas pelagia strain Kongs-67.</title>
        <authorList>
            <person name="Sinha R.K."/>
            <person name="Krishnan K."/>
        </authorList>
    </citation>
    <scope>NUCLEOTIDE SEQUENCE [LARGE SCALE GENOMIC DNA]</scope>
    <source>
        <strain evidence="2 4">Kongs-67</strain>
    </source>
</reference>
<name>A0AA91U504_9GAMM</name>
<dbReference type="Proteomes" id="UP000344571">
    <property type="component" value="Chromosome"/>
</dbReference>
<keyword evidence="4" id="KW-1185">Reference proteome</keyword>
<evidence type="ECO:0000313" key="4">
    <source>
        <dbReference type="Proteomes" id="UP000344571"/>
    </source>
</evidence>
<dbReference type="Proteomes" id="UP000243750">
    <property type="component" value="Unassembled WGS sequence"/>
</dbReference>
<proteinExistence type="predicted"/>
<sequence length="77" mass="8468">MTRWGETDEAGGNDVRRMLVWAGMAVLYRNSCAGRNDCAGRGSRSGWARITVWLDRDADTNDLERAVIPAQTGIQAV</sequence>
<dbReference type="EMBL" id="NWMT01000056">
    <property type="protein sequence ID" value="PCD00806.1"/>
    <property type="molecule type" value="Genomic_DNA"/>
</dbReference>
<evidence type="ECO:0000313" key="2">
    <source>
        <dbReference type="EMBL" id="QFY58096.1"/>
    </source>
</evidence>
<accession>A0AA91U504</accession>
<evidence type="ECO:0000313" key="1">
    <source>
        <dbReference type="EMBL" id="PCD00806.1"/>
    </source>
</evidence>